<feature type="transmembrane region" description="Helical" evidence="6">
    <location>
        <begin position="161"/>
        <end position="181"/>
    </location>
</feature>
<dbReference type="OrthoDB" id="204590at2157"/>
<feature type="transmembrane region" description="Helical" evidence="6">
    <location>
        <begin position="383"/>
        <end position="403"/>
    </location>
</feature>
<feature type="transmembrane region" description="Helical" evidence="6">
    <location>
        <begin position="132"/>
        <end position="155"/>
    </location>
</feature>
<dbReference type="InterPro" id="IPR036259">
    <property type="entry name" value="MFS_trans_sf"/>
</dbReference>
<evidence type="ECO:0000256" key="5">
    <source>
        <dbReference type="ARBA" id="ARBA00023136"/>
    </source>
</evidence>
<dbReference type="PANTHER" id="PTHR43124">
    <property type="entry name" value="PURINE EFFLUX PUMP PBUE"/>
    <property type="match status" value="1"/>
</dbReference>
<evidence type="ECO:0000256" key="6">
    <source>
        <dbReference type="SAM" id="Phobius"/>
    </source>
</evidence>
<dbReference type="Proteomes" id="UP000219689">
    <property type="component" value="Unassembled WGS sequence"/>
</dbReference>
<feature type="transmembrane region" description="Helical" evidence="6">
    <location>
        <begin position="293"/>
        <end position="310"/>
    </location>
</feature>
<dbReference type="GO" id="GO:0022857">
    <property type="term" value="F:transmembrane transporter activity"/>
    <property type="evidence" value="ECO:0007669"/>
    <property type="project" value="InterPro"/>
</dbReference>
<evidence type="ECO:0000259" key="7">
    <source>
        <dbReference type="PROSITE" id="PS50850"/>
    </source>
</evidence>
<feature type="transmembrane region" description="Helical" evidence="6">
    <location>
        <begin position="40"/>
        <end position="62"/>
    </location>
</feature>
<organism evidence="8 9">
    <name type="scientific">Natrinema ejinorense</name>
    <dbReference type="NCBI Taxonomy" id="373386"/>
    <lineage>
        <taxon>Archaea</taxon>
        <taxon>Methanobacteriati</taxon>
        <taxon>Methanobacteriota</taxon>
        <taxon>Stenosarchaea group</taxon>
        <taxon>Halobacteria</taxon>
        <taxon>Halobacteriales</taxon>
        <taxon>Natrialbaceae</taxon>
        <taxon>Natrinema</taxon>
    </lineage>
</organism>
<feature type="transmembrane region" description="Helical" evidence="6">
    <location>
        <begin position="7"/>
        <end position="34"/>
    </location>
</feature>
<keyword evidence="2" id="KW-1003">Cell membrane</keyword>
<gene>
    <name evidence="8" type="ORF">CP557_13915</name>
</gene>
<comment type="subcellular location">
    <subcellularLocation>
        <location evidence="1">Cell membrane</location>
        <topology evidence="1">Multi-pass membrane protein</topology>
    </subcellularLocation>
</comment>
<sequence>MDRNDRAVTAFAMLGHAMFHTYELVIPIFVVSWLEAFSTTVAFLGVVVGASYALIGVGALPSGLLADRVSSKRLILVCLLGMGGAFAVVSIAPTVAVLTVGLLLWGAAASLYHPAGLALLSRGTKERGTAFAYHGAAGNVGVATGPLLAAILLAFVDWRTVAALLLVPVLLAAAVGARLEFDETAGATARGTTDAATDRQGPRSLAAFLTDSRRLFTVGFGLVFAIGILYGLYYRATFTFLPDILAALPLFDPVALAGRSFEPSRYVYSGLLLVGGIGQYVGGKLVDRARLETVLLGGYAALAVVALAFVPSTNAGLAPLLIVAGILGFLTFMIAPINQEAISTYTPADARGLSFGYTYAAIFGVGAVGSSLAGLILTRSTPTVLFVVVAACAVIAALVGGTLRYRSGRRAGDGVTAGD</sequence>
<dbReference type="SUPFAM" id="SSF103473">
    <property type="entry name" value="MFS general substrate transporter"/>
    <property type="match status" value="1"/>
</dbReference>
<accession>A0A2A5QXI1</accession>
<keyword evidence="5 6" id="KW-0472">Membrane</keyword>
<feature type="transmembrane region" description="Helical" evidence="6">
    <location>
        <begin position="316"/>
        <end position="335"/>
    </location>
</feature>
<name>A0A2A5QXI1_9EURY</name>
<dbReference type="EMBL" id="NXNI01000001">
    <property type="protein sequence ID" value="PCR91525.1"/>
    <property type="molecule type" value="Genomic_DNA"/>
</dbReference>
<dbReference type="GO" id="GO:0005886">
    <property type="term" value="C:plasma membrane"/>
    <property type="evidence" value="ECO:0007669"/>
    <property type="project" value="UniProtKB-SubCell"/>
</dbReference>
<keyword evidence="3 6" id="KW-0812">Transmembrane</keyword>
<dbReference type="InterPro" id="IPR020846">
    <property type="entry name" value="MFS_dom"/>
</dbReference>
<dbReference type="PROSITE" id="PS50850">
    <property type="entry name" value="MFS"/>
    <property type="match status" value="1"/>
</dbReference>
<dbReference type="Pfam" id="PF07690">
    <property type="entry name" value="MFS_1"/>
    <property type="match status" value="1"/>
</dbReference>
<comment type="caution">
    <text evidence="8">The sequence shown here is derived from an EMBL/GenBank/DDBJ whole genome shotgun (WGS) entry which is preliminary data.</text>
</comment>
<keyword evidence="4 6" id="KW-1133">Transmembrane helix</keyword>
<evidence type="ECO:0000313" key="9">
    <source>
        <dbReference type="Proteomes" id="UP000219689"/>
    </source>
</evidence>
<protein>
    <submittedName>
        <fullName evidence="8">MFS transporter</fullName>
    </submittedName>
</protein>
<dbReference type="AlphaFoldDB" id="A0A2A5QXI1"/>
<feature type="transmembrane region" description="Helical" evidence="6">
    <location>
        <begin position="266"/>
        <end position="286"/>
    </location>
</feature>
<proteinExistence type="predicted"/>
<feature type="transmembrane region" description="Helical" evidence="6">
    <location>
        <begin position="102"/>
        <end position="120"/>
    </location>
</feature>
<feature type="transmembrane region" description="Helical" evidence="6">
    <location>
        <begin position="215"/>
        <end position="233"/>
    </location>
</feature>
<feature type="transmembrane region" description="Helical" evidence="6">
    <location>
        <begin position="356"/>
        <end position="377"/>
    </location>
</feature>
<evidence type="ECO:0000256" key="4">
    <source>
        <dbReference type="ARBA" id="ARBA00022989"/>
    </source>
</evidence>
<feature type="domain" description="Major facilitator superfamily (MFS) profile" evidence="7">
    <location>
        <begin position="8"/>
        <end position="408"/>
    </location>
</feature>
<dbReference type="PANTHER" id="PTHR43124:SF3">
    <property type="entry name" value="CHLORAMPHENICOL EFFLUX PUMP RV0191"/>
    <property type="match status" value="1"/>
</dbReference>
<evidence type="ECO:0000256" key="1">
    <source>
        <dbReference type="ARBA" id="ARBA00004651"/>
    </source>
</evidence>
<dbReference type="InterPro" id="IPR050189">
    <property type="entry name" value="MFS_Efflux_Transporters"/>
</dbReference>
<dbReference type="Gene3D" id="1.20.1250.20">
    <property type="entry name" value="MFS general substrate transporter like domains"/>
    <property type="match status" value="1"/>
</dbReference>
<evidence type="ECO:0000256" key="3">
    <source>
        <dbReference type="ARBA" id="ARBA00022692"/>
    </source>
</evidence>
<evidence type="ECO:0000256" key="2">
    <source>
        <dbReference type="ARBA" id="ARBA00022475"/>
    </source>
</evidence>
<feature type="transmembrane region" description="Helical" evidence="6">
    <location>
        <begin position="74"/>
        <end position="96"/>
    </location>
</feature>
<dbReference type="RefSeq" id="WP_097380463.1">
    <property type="nucleotide sequence ID" value="NZ_NXNI01000001.1"/>
</dbReference>
<keyword evidence="9" id="KW-1185">Reference proteome</keyword>
<dbReference type="InterPro" id="IPR011701">
    <property type="entry name" value="MFS"/>
</dbReference>
<evidence type="ECO:0000313" key="8">
    <source>
        <dbReference type="EMBL" id="PCR91525.1"/>
    </source>
</evidence>
<reference evidence="8 9" key="1">
    <citation type="submission" date="2017-09" db="EMBL/GenBank/DDBJ databases">
        <title>Genome sequences of Natrinema ejinorence JCM 13890T.</title>
        <authorList>
            <person name="Roh S.W."/>
            <person name="Kim Y.B."/>
            <person name="Kim J.Y."/>
        </authorList>
    </citation>
    <scope>NUCLEOTIDE SEQUENCE [LARGE SCALE GENOMIC DNA]</scope>
    <source>
        <strain evidence="8 9">JCM 13890</strain>
    </source>
</reference>